<keyword evidence="2" id="KW-1185">Reference proteome</keyword>
<proteinExistence type="predicted"/>
<reference evidence="1 2" key="1">
    <citation type="submission" date="2019-03" db="EMBL/GenBank/DDBJ databases">
        <title>Genomics of glacier-inhabiting Cryobacterium strains.</title>
        <authorList>
            <person name="Liu Q."/>
            <person name="Xin Y.-H."/>
        </authorList>
    </citation>
    <scope>NUCLEOTIDE SEQUENCE [LARGE SCALE GENOMIC DNA]</scope>
    <source>
        <strain evidence="1 2">CGMCC 1.4292</strain>
    </source>
</reference>
<name>A0A4Y8KKE6_9MICO</name>
<comment type="caution">
    <text evidence="1">The sequence shown here is derived from an EMBL/GenBank/DDBJ whole genome shotgun (WGS) entry which is preliminary data.</text>
</comment>
<accession>A0A4Y8KKE6</accession>
<evidence type="ECO:0000313" key="1">
    <source>
        <dbReference type="EMBL" id="TFD77029.1"/>
    </source>
</evidence>
<evidence type="ECO:0000313" key="2">
    <source>
        <dbReference type="Proteomes" id="UP000298218"/>
    </source>
</evidence>
<dbReference type="EMBL" id="SOHQ01000032">
    <property type="protein sequence ID" value="TFD77029.1"/>
    <property type="molecule type" value="Genomic_DNA"/>
</dbReference>
<protein>
    <submittedName>
        <fullName evidence="1">Uncharacterized protein</fullName>
    </submittedName>
</protein>
<sequence length="88" mass="9675">MQDDTDEPSRFVFNTQPSEETLRLIGAQSPVRWGRGEQWPVKFADTEELLSMLKPLPTATLGKFTVVLATDGSLRVTCPPGQAVIVTT</sequence>
<dbReference type="RefSeq" id="WP_166671286.1">
    <property type="nucleotide sequence ID" value="NZ_SODI01000001.1"/>
</dbReference>
<gene>
    <name evidence="1" type="ORF">E3T53_12205</name>
</gene>
<organism evidence="1 2">
    <name type="scientific">Cryobacterium psychrophilum</name>
    <dbReference type="NCBI Taxonomy" id="41988"/>
    <lineage>
        <taxon>Bacteria</taxon>
        <taxon>Bacillati</taxon>
        <taxon>Actinomycetota</taxon>
        <taxon>Actinomycetes</taxon>
        <taxon>Micrococcales</taxon>
        <taxon>Microbacteriaceae</taxon>
        <taxon>Cryobacterium</taxon>
    </lineage>
</organism>
<dbReference type="AlphaFoldDB" id="A0A4Y8KKE6"/>
<dbReference type="Proteomes" id="UP000298218">
    <property type="component" value="Unassembled WGS sequence"/>
</dbReference>